<name>A0AAD6U3C1_9AGAR</name>
<evidence type="ECO:0000313" key="2">
    <source>
        <dbReference type="EMBL" id="KAJ7088396.1"/>
    </source>
</evidence>
<dbReference type="AlphaFoldDB" id="A0AAD6U3C1"/>
<dbReference type="EMBL" id="JARJCN010000026">
    <property type="protein sequence ID" value="KAJ7088396.1"/>
    <property type="molecule type" value="Genomic_DNA"/>
</dbReference>
<accession>A0AAD6U3C1</accession>
<proteinExistence type="predicted"/>
<gene>
    <name evidence="2" type="ORF">B0H15DRAFT_289849</name>
</gene>
<sequence length="231" mass="25793">MLGSHYANCPLEGARSSRSHCVVNLILLNLILHSTFSDSTELCAELCGAEVVQLLVELSEWRCTTPWRRFMDSFDSFLGPHFPFSVVLLRAVVSALTLPSFIRSIRLAHPHRTTFLALFSFRKVQLPTHIATLPSPLDALLVNGLRSICYRHHRRAARLGPRVAGRRARLVGAARRSRPPTPAPELPAPPLISIWCVLRVAGLRVGARIRRRAAVPQLPRLPSLLRPHGWP</sequence>
<keyword evidence="3" id="KW-1185">Reference proteome</keyword>
<evidence type="ECO:0000256" key="1">
    <source>
        <dbReference type="SAM" id="SignalP"/>
    </source>
</evidence>
<organism evidence="2 3">
    <name type="scientific">Mycena belliarum</name>
    <dbReference type="NCBI Taxonomy" id="1033014"/>
    <lineage>
        <taxon>Eukaryota</taxon>
        <taxon>Fungi</taxon>
        <taxon>Dikarya</taxon>
        <taxon>Basidiomycota</taxon>
        <taxon>Agaricomycotina</taxon>
        <taxon>Agaricomycetes</taxon>
        <taxon>Agaricomycetidae</taxon>
        <taxon>Agaricales</taxon>
        <taxon>Marasmiineae</taxon>
        <taxon>Mycenaceae</taxon>
        <taxon>Mycena</taxon>
    </lineage>
</organism>
<protein>
    <submittedName>
        <fullName evidence="2">Uncharacterized protein</fullName>
    </submittedName>
</protein>
<comment type="caution">
    <text evidence="2">The sequence shown here is derived from an EMBL/GenBank/DDBJ whole genome shotgun (WGS) entry which is preliminary data.</text>
</comment>
<keyword evidence="1" id="KW-0732">Signal</keyword>
<feature type="chain" id="PRO_5042232743" evidence="1">
    <location>
        <begin position="38"/>
        <end position="231"/>
    </location>
</feature>
<evidence type="ECO:0000313" key="3">
    <source>
        <dbReference type="Proteomes" id="UP001222325"/>
    </source>
</evidence>
<reference evidence="2" key="1">
    <citation type="submission" date="2023-03" db="EMBL/GenBank/DDBJ databases">
        <title>Massive genome expansion in bonnet fungi (Mycena s.s.) driven by repeated elements and novel gene families across ecological guilds.</title>
        <authorList>
            <consortium name="Lawrence Berkeley National Laboratory"/>
            <person name="Harder C.B."/>
            <person name="Miyauchi S."/>
            <person name="Viragh M."/>
            <person name="Kuo A."/>
            <person name="Thoen E."/>
            <person name="Andreopoulos B."/>
            <person name="Lu D."/>
            <person name="Skrede I."/>
            <person name="Drula E."/>
            <person name="Henrissat B."/>
            <person name="Morin E."/>
            <person name="Kohler A."/>
            <person name="Barry K."/>
            <person name="LaButti K."/>
            <person name="Morin E."/>
            <person name="Salamov A."/>
            <person name="Lipzen A."/>
            <person name="Mereny Z."/>
            <person name="Hegedus B."/>
            <person name="Baldrian P."/>
            <person name="Stursova M."/>
            <person name="Weitz H."/>
            <person name="Taylor A."/>
            <person name="Grigoriev I.V."/>
            <person name="Nagy L.G."/>
            <person name="Martin F."/>
            <person name="Kauserud H."/>
        </authorList>
    </citation>
    <scope>NUCLEOTIDE SEQUENCE</scope>
    <source>
        <strain evidence="2">CBHHK173m</strain>
    </source>
</reference>
<dbReference type="Proteomes" id="UP001222325">
    <property type="component" value="Unassembled WGS sequence"/>
</dbReference>
<feature type="signal peptide" evidence="1">
    <location>
        <begin position="1"/>
        <end position="37"/>
    </location>
</feature>